<keyword evidence="2" id="KW-0802">TPR repeat</keyword>
<evidence type="ECO:0000313" key="3">
    <source>
        <dbReference type="EMBL" id="QIK36805.1"/>
    </source>
</evidence>
<keyword evidence="1" id="KW-0808">Transferase</keyword>
<dbReference type="InterPro" id="IPR019734">
    <property type="entry name" value="TPR_rpt"/>
</dbReference>
<evidence type="ECO:0000313" key="4">
    <source>
        <dbReference type="Proteomes" id="UP000502699"/>
    </source>
</evidence>
<organism evidence="3 4">
    <name type="scientific">Caldichromatium japonicum</name>
    <dbReference type="NCBI Taxonomy" id="2699430"/>
    <lineage>
        <taxon>Bacteria</taxon>
        <taxon>Pseudomonadati</taxon>
        <taxon>Pseudomonadota</taxon>
        <taxon>Gammaproteobacteria</taxon>
        <taxon>Chromatiales</taxon>
        <taxon>Chromatiaceae</taxon>
        <taxon>Caldichromatium</taxon>
    </lineage>
</organism>
<dbReference type="Gene3D" id="1.25.40.10">
    <property type="entry name" value="Tetratricopeptide repeat domain"/>
    <property type="match status" value="2"/>
</dbReference>
<gene>
    <name evidence="3" type="ORF">GWK36_00980</name>
</gene>
<dbReference type="PROSITE" id="PS50005">
    <property type="entry name" value="TPR"/>
    <property type="match status" value="2"/>
</dbReference>
<sequence>MHDDAVARLRALVRAADGPGLTQELEAHPEYLFAETGERVILVALALLFLDRLSEAAPLVAAARAVDGRALSPQGVGDLALLYFLTGAIEEARARIAEATAADPTDAVLWARAGAFATAAGALAEAEEAYTQALALEPEPRAALLNNIAALKLRQGRLGEAIALYDRALAADPTLEVAARQRLLALAQLGQGEAALEALEAELAAAPEEPARHRRLAEAQALLGQRAAAAATLLSACERLPAAHELKPDALRMLLAARRLHEAGVHAKRWLEEAALDEETAREIALLLDEARIEAGFYAAAEDDLKGRLEDDPDGSARLLYARLLTETDRAAAAVPLLEALVESLPGRLDALLQLAHTLTALGRLEEADRLIRRVEAAAPALLVQRIEASGHQVSEEERAALERLFVNPILPPEQRASVGFCLYRVRAKAGDDRAAFAALREANELIKRQIRYDWRAHRRQVEETIAAFTPELMTRLAGQGHPSRRPIFVVGMPRSGTTLTEQILGAHPQCAPRGELPWIGRLVQLMPKALNCDQPYPQAVATMTPQDLVNAGDYYLEKAGSGVEAALRLVDKMPHNFDYVGLIALIFPNAPIIHVVRAPLDNALSNYEQNFAAAHGLMGFAFDLDWIGEMLVDHERIMAHWYELLPGRIFRLEYERLVGEPETTIRALLDFCGLPWDDAVLHFQDNEVAVRTASIRQVRQGIYTQSRAKWQRFAAELAPVEKILTRGFQPLAESDAPPPLTPALGWWGQTR</sequence>
<protein>
    <recommendedName>
        <fullName evidence="5">Tetratricopeptide repeat protein</fullName>
    </recommendedName>
</protein>
<dbReference type="SUPFAM" id="SSF48452">
    <property type="entry name" value="TPR-like"/>
    <property type="match status" value="2"/>
</dbReference>
<dbReference type="Pfam" id="PF13469">
    <property type="entry name" value="Sulfotransfer_3"/>
    <property type="match status" value="1"/>
</dbReference>
<proteinExistence type="predicted"/>
<dbReference type="InterPro" id="IPR011990">
    <property type="entry name" value="TPR-like_helical_dom_sf"/>
</dbReference>
<evidence type="ECO:0000256" key="1">
    <source>
        <dbReference type="ARBA" id="ARBA00022679"/>
    </source>
</evidence>
<dbReference type="Pfam" id="PF14559">
    <property type="entry name" value="TPR_19"/>
    <property type="match status" value="1"/>
</dbReference>
<dbReference type="RefSeq" id="WP_166269302.1">
    <property type="nucleotide sequence ID" value="NZ_CP048029.1"/>
</dbReference>
<dbReference type="Gene3D" id="3.40.50.300">
    <property type="entry name" value="P-loop containing nucleotide triphosphate hydrolases"/>
    <property type="match status" value="1"/>
</dbReference>
<accession>A0A6G7VAA9</accession>
<evidence type="ECO:0008006" key="5">
    <source>
        <dbReference type="Google" id="ProtNLM"/>
    </source>
</evidence>
<dbReference type="InterPro" id="IPR026634">
    <property type="entry name" value="TPST-like"/>
</dbReference>
<feature type="repeat" description="TPR" evidence="2">
    <location>
        <begin position="107"/>
        <end position="140"/>
    </location>
</feature>
<dbReference type="EMBL" id="CP048029">
    <property type="protein sequence ID" value="QIK36805.1"/>
    <property type="molecule type" value="Genomic_DNA"/>
</dbReference>
<dbReference type="Proteomes" id="UP000502699">
    <property type="component" value="Chromosome"/>
</dbReference>
<feature type="repeat" description="TPR" evidence="2">
    <location>
        <begin position="142"/>
        <end position="175"/>
    </location>
</feature>
<keyword evidence="4" id="KW-1185">Reference proteome</keyword>
<dbReference type="GO" id="GO:0008476">
    <property type="term" value="F:protein-tyrosine sulfotransferase activity"/>
    <property type="evidence" value="ECO:0007669"/>
    <property type="project" value="InterPro"/>
</dbReference>
<dbReference type="SUPFAM" id="SSF52540">
    <property type="entry name" value="P-loop containing nucleoside triphosphate hydrolases"/>
    <property type="match status" value="1"/>
</dbReference>
<dbReference type="PANTHER" id="PTHR12788">
    <property type="entry name" value="PROTEIN-TYROSINE SULFOTRANSFERASE 2"/>
    <property type="match status" value="1"/>
</dbReference>
<dbReference type="PANTHER" id="PTHR12788:SF10">
    <property type="entry name" value="PROTEIN-TYROSINE SULFOTRANSFERASE"/>
    <property type="match status" value="1"/>
</dbReference>
<name>A0A6G7VAA9_9GAMM</name>
<evidence type="ECO:0000256" key="2">
    <source>
        <dbReference type="PROSITE-ProRule" id="PRU00339"/>
    </source>
</evidence>
<dbReference type="KEGG" id="cjap:GWK36_00980"/>
<dbReference type="SMART" id="SM00028">
    <property type="entry name" value="TPR"/>
    <property type="match status" value="5"/>
</dbReference>
<dbReference type="AlphaFoldDB" id="A0A6G7VAA9"/>
<reference evidence="4" key="1">
    <citation type="submission" date="2020-01" db="EMBL/GenBank/DDBJ databases">
        <title>Caldichromatium gen. nov., sp. nov., a thermophilic purple sulfur bacterium member of the family Chromatiaceae isolated from Nakabusa hot spring, Japan.</title>
        <authorList>
            <person name="Saini M.K."/>
            <person name="Hanada S."/>
            <person name="Tank M."/>
        </authorList>
    </citation>
    <scope>NUCLEOTIDE SEQUENCE [LARGE SCALE GENOMIC DNA]</scope>
    <source>
        <strain evidence="4">No.7</strain>
    </source>
</reference>
<dbReference type="InterPro" id="IPR027417">
    <property type="entry name" value="P-loop_NTPase"/>
</dbReference>